<proteinExistence type="predicted"/>
<name>A0A1V4JD73_PATFA</name>
<comment type="caution">
    <text evidence="1">The sequence shown here is derived from an EMBL/GenBank/DDBJ whole genome shotgun (WGS) entry which is preliminary data.</text>
</comment>
<protein>
    <submittedName>
        <fullName evidence="1">Uncharacterized protein</fullName>
    </submittedName>
</protein>
<organism evidence="1 2">
    <name type="scientific">Patagioenas fasciata monilis</name>
    <dbReference type="NCBI Taxonomy" id="372326"/>
    <lineage>
        <taxon>Eukaryota</taxon>
        <taxon>Metazoa</taxon>
        <taxon>Chordata</taxon>
        <taxon>Craniata</taxon>
        <taxon>Vertebrata</taxon>
        <taxon>Euteleostomi</taxon>
        <taxon>Archelosauria</taxon>
        <taxon>Archosauria</taxon>
        <taxon>Dinosauria</taxon>
        <taxon>Saurischia</taxon>
        <taxon>Theropoda</taxon>
        <taxon>Coelurosauria</taxon>
        <taxon>Aves</taxon>
        <taxon>Neognathae</taxon>
        <taxon>Neoaves</taxon>
        <taxon>Columbimorphae</taxon>
        <taxon>Columbiformes</taxon>
        <taxon>Columbidae</taxon>
        <taxon>Patagioenas</taxon>
    </lineage>
</organism>
<evidence type="ECO:0000313" key="1">
    <source>
        <dbReference type="EMBL" id="OPJ69717.1"/>
    </source>
</evidence>
<dbReference type="EMBL" id="LSYS01008075">
    <property type="protein sequence ID" value="OPJ69717.1"/>
    <property type="molecule type" value="Genomic_DNA"/>
</dbReference>
<dbReference type="AlphaFoldDB" id="A0A1V4JD73"/>
<reference evidence="1 2" key="1">
    <citation type="submission" date="2016-02" db="EMBL/GenBank/DDBJ databases">
        <title>Band-tailed pigeon sequencing and assembly.</title>
        <authorList>
            <person name="Soares A.E."/>
            <person name="Novak B.J."/>
            <person name="Rice E.S."/>
            <person name="O'Connell B."/>
            <person name="Chang D."/>
            <person name="Weber S."/>
            <person name="Shapiro B."/>
        </authorList>
    </citation>
    <scope>NUCLEOTIDE SEQUENCE [LARGE SCALE GENOMIC DNA]</scope>
    <source>
        <strain evidence="1">BTP2013</strain>
        <tissue evidence="1">Blood</tissue>
    </source>
</reference>
<keyword evidence="2" id="KW-1185">Reference proteome</keyword>
<dbReference type="Proteomes" id="UP000190648">
    <property type="component" value="Unassembled WGS sequence"/>
</dbReference>
<gene>
    <name evidence="1" type="ORF">AV530_012697</name>
</gene>
<accession>A0A1V4JD73</accession>
<sequence>MPEQIYTQQLMKDPLLEQVGMSWWKLQPMESPCRIRLLAGAVACGEKPIQEQSVKDCTPWQRTCAGTVPVELQPVRRTRVGEVYERLYCMRRTPGLSRGNSEEEGVAERSWYRQTAALVPDFPALLGGEVVEELGAKK</sequence>
<evidence type="ECO:0000313" key="2">
    <source>
        <dbReference type="Proteomes" id="UP000190648"/>
    </source>
</evidence>